<dbReference type="InterPro" id="IPR018717">
    <property type="entry name" value="DUF2241"/>
</dbReference>
<protein>
    <submittedName>
        <fullName evidence="2">ACT domain-containing protein</fullName>
    </submittedName>
</protein>
<dbReference type="Gene3D" id="3.30.2130.10">
    <property type="entry name" value="VC0802-like"/>
    <property type="match status" value="1"/>
</dbReference>
<reference evidence="3" key="1">
    <citation type="journal article" date="2019" name="Int. J. Syst. Evol. Microbiol.">
        <title>The Global Catalogue of Microorganisms (GCM) 10K type strain sequencing project: providing services to taxonomists for standard genome sequencing and annotation.</title>
        <authorList>
            <consortium name="The Broad Institute Genomics Platform"/>
            <consortium name="The Broad Institute Genome Sequencing Center for Infectious Disease"/>
            <person name="Wu L."/>
            <person name="Ma J."/>
        </authorList>
    </citation>
    <scope>NUCLEOTIDE SEQUENCE [LARGE SCALE GENOMIC DNA]</scope>
    <source>
        <strain evidence="3">KCTC 52274</strain>
    </source>
</reference>
<organism evidence="2 3">
    <name type="scientific">Aquimarina rubra</name>
    <dbReference type="NCBI Taxonomy" id="1920033"/>
    <lineage>
        <taxon>Bacteria</taxon>
        <taxon>Pseudomonadati</taxon>
        <taxon>Bacteroidota</taxon>
        <taxon>Flavobacteriia</taxon>
        <taxon>Flavobacteriales</taxon>
        <taxon>Flavobacteriaceae</taxon>
        <taxon>Aquimarina</taxon>
    </lineage>
</organism>
<evidence type="ECO:0000313" key="2">
    <source>
        <dbReference type="EMBL" id="MFD2563241.1"/>
    </source>
</evidence>
<proteinExistence type="predicted"/>
<evidence type="ECO:0000259" key="1">
    <source>
        <dbReference type="Pfam" id="PF10000"/>
    </source>
</evidence>
<dbReference type="Proteomes" id="UP001597319">
    <property type="component" value="Unassembled WGS sequence"/>
</dbReference>
<dbReference type="EMBL" id="JBHULE010000019">
    <property type="protein sequence ID" value="MFD2563241.1"/>
    <property type="molecule type" value="Genomic_DNA"/>
</dbReference>
<dbReference type="InterPro" id="IPR045865">
    <property type="entry name" value="ACT-like_dom_sf"/>
</dbReference>
<name>A0ABW5LHD6_9FLAO</name>
<dbReference type="Pfam" id="PF10000">
    <property type="entry name" value="ACT_3"/>
    <property type="match status" value="1"/>
</dbReference>
<gene>
    <name evidence="2" type="ORF">ACFSR1_11240</name>
</gene>
<sequence length="134" mass="14957">MAGETNLTTLIQKMTPELQPGEYVFTTVKTTDTISRNDIICEFKEKEGITLILAREKADNLNLKYEHVASWITLKIHSSLDAVGLTAIFSAELAAYNISCNVIAGYYHDHIFVNTEDSKKAVKVLKNLSQNYTG</sequence>
<dbReference type="SUPFAM" id="SSF55021">
    <property type="entry name" value="ACT-like"/>
    <property type="match status" value="2"/>
</dbReference>
<feature type="domain" description="DUF2241" evidence="1">
    <location>
        <begin position="2"/>
        <end position="69"/>
    </location>
</feature>
<evidence type="ECO:0000313" key="3">
    <source>
        <dbReference type="Proteomes" id="UP001597319"/>
    </source>
</evidence>
<comment type="caution">
    <text evidence="2">The sequence shown here is derived from an EMBL/GenBank/DDBJ whole genome shotgun (WGS) entry which is preliminary data.</text>
</comment>
<dbReference type="PANTHER" id="PTHR39199">
    <property type="entry name" value="BLR5128 PROTEIN"/>
    <property type="match status" value="1"/>
</dbReference>
<dbReference type="RefSeq" id="WP_378292501.1">
    <property type="nucleotide sequence ID" value="NZ_JBHULE010000019.1"/>
</dbReference>
<dbReference type="PANTHER" id="PTHR39199:SF1">
    <property type="entry name" value="BLR5128 PROTEIN"/>
    <property type="match status" value="1"/>
</dbReference>
<keyword evidence="3" id="KW-1185">Reference proteome</keyword>
<accession>A0ABW5LHD6</accession>